<evidence type="ECO:0000256" key="1">
    <source>
        <dbReference type="SAM" id="SignalP"/>
    </source>
</evidence>
<sequence>MNRYFQVVLAILALAYAGAADAALTYSIGDKCYLPGPYASNRCSVRWGFSGNSSNKILCLWNGDNVSDCQGYSNYANTYDYGYSGSNALEIRWHTVWPTNDPSWPDTHAVRLHGTLMYSKTLTVASTSISNPGCSVTVDNQSVIQQTLDSQPTGAVICISPGTKVVSSLNPKAGQTLKSSNPSNKAILTNPGSGSGERIIASSNSGITIRDLVVQGNTTVRPEYGILLYGTSQKVHNVDVAYSLIGIGLNGAVNAQIDNSSVSYAGDGVACSGCAQPSIWVNNSGDVRILSTSILNNGVGPEGDGEIACYNTNNLLIQGSMISYSGASGVFLVACDNAQIIGNQVDHSKEWGLDIVNLSYPTGSDYGLFLENTVSYSRNGGAVLKDSQAALFKNNSYLSNRQGPSASGSCNGVNRRGNTAGFYAINDYSSPSGTACSD</sequence>
<accession>A0A1I4XYT0</accession>
<evidence type="ECO:0000259" key="2">
    <source>
        <dbReference type="Pfam" id="PF13229"/>
    </source>
</evidence>
<name>A0A1I4XYT0_9GAMM</name>
<protein>
    <submittedName>
        <fullName evidence="3">Right handed beta helix region</fullName>
    </submittedName>
</protein>
<dbReference type="InterPro" id="IPR006626">
    <property type="entry name" value="PbH1"/>
</dbReference>
<proteinExistence type="predicted"/>
<dbReference type="Gene3D" id="2.160.20.10">
    <property type="entry name" value="Single-stranded right-handed beta-helix, Pectin lyase-like"/>
    <property type="match status" value="1"/>
</dbReference>
<evidence type="ECO:0000313" key="4">
    <source>
        <dbReference type="Proteomes" id="UP000198575"/>
    </source>
</evidence>
<keyword evidence="4" id="KW-1185">Reference proteome</keyword>
<reference evidence="3 4" key="1">
    <citation type="submission" date="2016-10" db="EMBL/GenBank/DDBJ databases">
        <authorList>
            <person name="de Groot N.N."/>
        </authorList>
    </citation>
    <scope>NUCLEOTIDE SEQUENCE [LARGE SCALE GENOMIC DNA]</scope>
    <source>
        <strain evidence="3 4">CGMCC 1.7659</strain>
    </source>
</reference>
<dbReference type="InterPro" id="IPR039448">
    <property type="entry name" value="Beta_helix"/>
</dbReference>
<keyword evidence="1" id="KW-0732">Signal</keyword>
<dbReference type="Pfam" id="PF13229">
    <property type="entry name" value="Beta_helix"/>
    <property type="match status" value="1"/>
</dbReference>
<feature type="domain" description="Right handed beta helix" evidence="2">
    <location>
        <begin position="224"/>
        <end position="419"/>
    </location>
</feature>
<dbReference type="InterPro" id="IPR012334">
    <property type="entry name" value="Pectin_lyas_fold"/>
</dbReference>
<dbReference type="EMBL" id="FOVF01000013">
    <property type="protein sequence ID" value="SFN30965.1"/>
    <property type="molecule type" value="Genomic_DNA"/>
</dbReference>
<dbReference type="AlphaFoldDB" id="A0A1I4XYT0"/>
<dbReference type="SMART" id="SM00710">
    <property type="entry name" value="PbH1"/>
    <property type="match status" value="5"/>
</dbReference>
<dbReference type="SUPFAM" id="SSF51126">
    <property type="entry name" value="Pectin lyase-like"/>
    <property type="match status" value="1"/>
</dbReference>
<evidence type="ECO:0000313" key="3">
    <source>
        <dbReference type="EMBL" id="SFN30965.1"/>
    </source>
</evidence>
<dbReference type="Proteomes" id="UP000198575">
    <property type="component" value="Unassembled WGS sequence"/>
</dbReference>
<feature type="chain" id="PRO_5011739520" evidence="1">
    <location>
        <begin position="23"/>
        <end position="438"/>
    </location>
</feature>
<organism evidence="3 4">
    <name type="scientific">Dokdonella immobilis</name>
    <dbReference type="NCBI Taxonomy" id="578942"/>
    <lineage>
        <taxon>Bacteria</taxon>
        <taxon>Pseudomonadati</taxon>
        <taxon>Pseudomonadota</taxon>
        <taxon>Gammaproteobacteria</taxon>
        <taxon>Lysobacterales</taxon>
        <taxon>Rhodanobacteraceae</taxon>
        <taxon>Dokdonella</taxon>
    </lineage>
</organism>
<feature type="signal peptide" evidence="1">
    <location>
        <begin position="1"/>
        <end position="22"/>
    </location>
</feature>
<gene>
    <name evidence="3" type="ORF">SAMN05216289_11351</name>
</gene>
<dbReference type="InterPro" id="IPR011050">
    <property type="entry name" value="Pectin_lyase_fold/virulence"/>
</dbReference>